<dbReference type="PANTHER" id="PTHR37488:SF6">
    <property type="entry name" value="DUF1275 DOMAIN PROTEIN (AFU_ORTHOLOGUE AFUA_3G07550)"/>
    <property type="match status" value="1"/>
</dbReference>
<feature type="transmembrane region" description="Helical" evidence="1">
    <location>
        <begin position="276"/>
        <end position="295"/>
    </location>
</feature>
<dbReference type="InterPro" id="IPR010699">
    <property type="entry name" value="DUF1275"/>
</dbReference>
<dbReference type="Proteomes" id="UP000243015">
    <property type="component" value="Unassembled WGS sequence"/>
</dbReference>
<evidence type="ECO:0000313" key="2">
    <source>
        <dbReference type="EMBL" id="OAL62530.1"/>
    </source>
</evidence>
<feature type="transmembrane region" description="Helical" evidence="1">
    <location>
        <begin position="301"/>
        <end position="319"/>
    </location>
</feature>
<feature type="transmembrane region" description="Helical" evidence="1">
    <location>
        <begin position="96"/>
        <end position="116"/>
    </location>
</feature>
<comment type="caution">
    <text evidence="2">The sequence shown here is derived from an EMBL/GenBank/DDBJ whole genome shotgun (WGS) entry which is preliminary data.</text>
</comment>
<dbReference type="EMBL" id="LHPM01000019">
    <property type="protein sequence ID" value="OAL62530.1"/>
    <property type="molecule type" value="Genomic_DNA"/>
</dbReference>
<dbReference type="PANTHER" id="PTHR37488">
    <property type="entry name" value="DUF1275 DOMAIN-CONTAINING PROTEIN"/>
    <property type="match status" value="1"/>
</dbReference>
<dbReference type="Pfam" id="PF06912">
    <property type="entry name" value="DUF1275"/>
    <property type="match status" value="1"/>
</dbReference>
<evidence type="ECO:0000313" key="3">
    <source>
        <dbReference type="Proteomes" id="UP000243015"/>
    </source>
</evidence>
<sequence length="330" mass="35604">MSKTTEQSVRFDTASTPVEVTVHPTPAKINEKTFDEDVERALRSSAPRARPGPIPSGNSSLTMITGWADDIEVSSRSGGGIVQHFKRDINKAGTEILLITCAFISGVIDSAAFNAWGSFANMQTGNVVFLALGVSGQPPRPPNRWAKSLIAIGSFAIGVLFFRYASAFLRPLRRSTLVASFALQTTAILVSSILVETGVVDSSIEVSTRGVHWIQVLPISILAFQAAGQIVTSRLLGIDEIPTVVLTTLLCDLLMDKKLFSFRPRWKLTDFRTRRLLTLLAAFSGAMLSGGLSKVSGLSASLWLATGIKAAVTLCFILWQGEKDENFGDN</sequence>
<evidence type="ECO:0000256" key="1">
    <source>
        <dbReference type="SAM" id="Phobius"/>
    </source>
</evidence>
<keyword evidence="1" id="KW-1133">Transmembrane helix</keyword>
<organism evidence="2 3">
    <name type="scientific">Trichophyton rubrum</name>
    <name type="common">Athlete's foot fungus</name>
    <name type="synonym">Epidermophyton rubrum</name>
    <dbReference type="NCBI Taxonomy" id="5551"/>
    <lineage>
        <taxon>Eukaryota</taxon>
        <taxon>Fungi</taxon>
        <taxon>Dikarya</taxon>
        <taxon>Ascomycota</taxon>
        <taxon>Pezizomycotina</taxon>
        <taxon>Eurotiomycetes</taxon>
        <taxon>Eurotiomycetidae</taxon>
        <taxon>Onygenales</taxon>
        <taxon>Arthrodermataceae</taxon>
        <taxon>Trichophyton</taxon>
    </lineage>
</organism>
<keyword evidence="1" id="KW-0812">Transmembrane</keyword>
<dbReference type="OrthoDB" id="5223589at2759"/>
<reference evidence="2 3" key="1">
    <citation type="submission" date="2016-05" db="EMBL/GenBank/DDBJ databases">
        <title>Genome sequencing of Trichophyton rubrum CMCC(F)T1i isolated from hair.</title>
        <authorList>
            <person name="Zhan P."/>
            <person name="Tao Y."/>
            <person name="Liu W."/>
        </authorList>
    </citation>
    <scope>NUCLEOTIDE SEQUENCE [LARGE SCALE GENOMIC DNA]</scope>
    <source>
        <strain evidence="3">CMCC(F)T1i</strain>
    </source>
</reference>
<gene>
    <name evidence="2" type="ORF">A7C99_7116</name>
</gene>
<evidence type="ECO:0008006" key="4">
    <source>
        <dbReference type="Google" id="ProtNLM"/>
    </source>
</evidence>
<proteinExistence type="predicted"/>
<keyword evidence="1" id="KW-0472">Membrane</keyword>
<feature type="transmembrane region" description="Helical" evidence="1">
    <location>
        <begin position="145"/>
        <end position="165"/>
    </location>
</feature>
<dbReference type="AlphaFoldDB" id="A0A178ER38"/>
<dbReference type="VEuPathDB" id="FungiDB:TERG_03790"/>
<accession>A0A178ER38</accession>
<name>A0A178ER38_TRIRU</name>
<protein>
    <recommendedName>
        <fullName evidence="4">DUF1275 domain-containing protein</fullName>
    </recommendedName>
</protein>